<name>A0AAF0WQR1_DAUCS</name>
<keyword evidence="3" id="KW-1185">Reference proteome</keyword>
<gene>
    <name evidence="2" type="ORF">DCAR_0311676</name>
</gene>
<reference evidence="2" key="1">
    <citation type="journal article" date="2016" name="Nat. Genet.">
        <title>A high-quality carrot genome assembly provides new insights into carotenoid accumulation and asterid genome evolution.</title>
        <authorList>
            <person name="Iorizzo M."/>
            <person name="Ellison S."/>
            <person name="Senalik D."/>
            <person name="Zeng P."/>
            <person name="Satapoomin P."/>
            <person name="Huang J."/>
            <person name="Bowman M."/>
            <person name="Iovene M."/>
            <person name="Sanseverino W."/>
            <person name="Cavagnaro P."/>
            <person name="Yildiz M."/>
            <person name="Macko-Podgorni A."/>
            <person name="Moranska E."/>
            <person name="Grzebelus E."/>
            <person name="Grzebelus D."/>
            <person name="Ashrafi H."/>
            <person name="Zheng Z."/>
            <person name="Cheng S."/>
            <person name="Spooner D."/>
            <person name="Van Deynze A."/>
            <person name="Simon P."/>
        </authorList>
    </citation>
    <scope>NUCLEOTIDE SEQUENCE</scope>
    <source>
        <tissue evidence="2">Leaf</tissue>
    </source>
</reference>
<keyword evidence="1" id="KW-0472">Membrane</keyword>
<protein>
    <submittedName>
        <fullName evidence="2">Uncharacterized protein</fullName>
    </submittedName>
</protein>
<proteinExistence type="predicted"/>
<dbReference type="Proteomes" id="UP000077755">
    <property type="component" value="Chromosome 3"/>
</dbReference>
<keyword evidence="1" id="KW-1133">Transmembrane helix</keyword>
<dbReference type="EMBL" id="CP093345">
    <property type="protein sequence ID" value="WOG92410.1"/>
    <property type="molecule type" value="Genomic_DNA"/>
</dbReference>
<sequence>MSSSLFVSFLMHIFFVIKYLIYHSSYNHSFIADNPSVYHQKRKICECTTKYDHGCVLDACEGLCAKLDLTIAGYCIDKSTCLCIYVC</sequence>
<evidence type="ECO:0000256" key="1">
    <source>
        <dbReference type="SAM" id="Phobius"/>
    </source>
</evidence>
<keyword evidence="1" id="KW-0812">Transmembrane</keyword>
<evidence type="ECO:0000313" key="3">
    <source>
        <dbReference type="Proteomes" id="UP000077755"/>
    </source>
</evidence>
<dbReference type="AlphaFoldDB" id="A0AAF0WQR1"/>
<accession>A0AAF0WQR1</accession>
<evidence type="ECO:0000313" key="2">
    <source>
        <dbReference type="EMBL" id="WOG92410.1"/>
    </source>
</evidence>
<feature type="transmembrane region" description="Helical" evidence="1">
    <location>
        <begin position="6"/>
        <end position="22"/>
    </location>
</feature>
<organism evidence="2 3">
    <name type="scientific">Daucus carota subsp. sativus</name>
    <name type="common">Carrot</name>
    <dbReference type="NCBI Taxonomy" id="79200"/>
    <lineage>
        <taxon>Eukaryota</taxon>
        <taxon>Viridiplantae</taxon>
        <taxon>Streptophyta</taxon>
        <taxon>Embryophyta</taxon>
        <taxon>Tracheophyta</taxon>
        <taxon>Spermatophyta</taxon>
        <taxon>Magnoliopsida</taxon>
        <taxon>eudicotyledons</taxon>
        <taxon>Gunneridae</taxon>
        <taxon>Pentapetalae</taxon>
        <taxon>asterids</taxon>
        <taxon>campanulids</taxon>
        <taxon>Apiales</taxon>
        <taxon>Apiaceae</taxon>
        <taxon>Apioideae</taxon>
        <taxon>Scandiceae</taxon>
        <taxon>Daucinae</taxon>
        <taxon>Daucus</taxon>
        <taxon>Daucus sect. Daucus</taxon>
    </lineage>
</organism>
<reference evidence="2" key="2">
    <citation type="submission" date="2022-03" db="EMBL/GenBank/DDBJ databases">
        <title>Draft title - Genomic analysis of global carrot germplasm unveils the trajectory of domestication and the origin of high carotenoid orange carrot.</title>
        <authorList>
            <person name="Iorizzo M."/>
            <person name="Ellison S."/>
            <person name="Senalik D."/>
            <person name="Macko-Podgorni A."/>
            <person name="Grzebelus D."/>
            <person name="Bostan H."/>
            <person name="Rolling W."/>
            <person name="Curaba J."/>
            <person name="Simon P."/>
        </authorList>
    </citation>
    <scope>NUCLEOTIDE SEQUENCE</scope>
    <source>
        <tissue evidence="2">Leaf</tissue>
    </source>
</reference>